<sequence length="353" mass="39227">MVKKETKESQLHQDQITHVTEDVVVAKMKSRKALFILVAIVAFILAILMNVDPVKADIRSVSVTPLIDNAEMPDRFVVKGNPGSVTKLKLSVTNFGDMPIKLRVEPTNATTSMDGKIDFSQNVEKGNYGLKVAFADMTEGQTVKLKVNQTKDLTFAVRLPDDTLEGTVIGGFNVFDVDNPNDGSTGVGVYLNEGEPSTKGDFKINDVTPKIINEQPHIVVNLVNDKAVVLKNETVQIRLKKNNWYNKLGIDSKEDITDVTFAKIAPNSKIPLEFNQKQSPIQAGNYWVEGKARSASGTWNFKKNLTITAEQANSVNTKAKDLIYDKTVVYLLIIGVLTSLIILIFWGIWYQRR</sequence>
<feature type="transmembrane region" description="Helical" evidence="1">
    <location>
        <begin position="328"/>
        <end position="350"/>
    </location>
</feature>
<feature type="transmembrane region" description="Helical" evidence="1">
    <location>
        <begin position="33"/>
        <end position="51"/>
    </location>
</feature>
<protein>
    <submittedName>
        <fullName evidence="4">DUF3324 domain-containing protein</fullName>
    </submittedName>
</protein>
<feature type="domain" description="WxL Interacting Protein host binding" evidence="3">
    <location>
        <begin position="186"/>
        <end position="316"/>
    </location>
</feature>
<dbReference type="Proteomes" id="UP000436655">
    <property type="component" value="Unassembled WGS sequence"/>
</dbReference>
<keyword evidence="1" id="KW-0472">Membrane</keyword>
<gene>
    <name evidence="4" type="ORF">FHL03_09520</name>
</gene>
<evidence type="ECO:0000259" key="2">
    <source>
        <dbReference type="Pfam" id="PF06030"/>
    </source>
</evidence>
<reference evidence="4 5" key="1">
    <citation type="journal article" date="2019" name="Syst. Appl. Microbiol.">
        <title>Polyphasic characterization of two novel Lactobacillus spp. isolated from blown salami packages: Description of Lactobacillus halodurans sp. nov. and Lactobacillus salsicarnum sp. nov.</title>
        <authorList>
            <person name="Schuster J.A."/>
            <person name="Klingl A."/>
            <person name="Vogel R.F."/>
            <person name="Ehrmann M.A."/>
        </authorList>
    </citation>
    <scope>NUCLEOTIDE SEQUENCE [LARGE SCALE GENOMIC DNA]</scope>
    <source>
        <strain evidence="4 5">TMW 1.2098</strain>
    </source>
</reference>
<evidence type="ECO:0000313" key="4">
    <source>
        <dbReference type="EMBL" id="MQS45721.1"/>
    </source>
</evidence>
<evidence type="ECO:0000313" key="5">
    <source>
        <dbReference type="Proteomes" id="UP000436655"/>
    </source>
</evidence>
<keyword evidence="1" id="KW-1133">Transmembrane helix</keyword>
<keyword evidence="1" id="KW-0812">Transmembrane</keyword>
<evidence type="ECO:0000259" key="3">
    <source>
        <dbReference type="Pfam" id="PF11797"/>
    </source>
</evidence>
<name>A0ABW9P976_9LACO</name>
<feature type="domain" description="WxL Interacting Protein peptidoglycan binding" evidence="2">
    <location>
        <begin position="76"/>
        <end position="174"/>
    </location>
</feature>
<dbReference type="Pfam" id="PF06030">
    <property type="entry name" value="WxLIP_PGBD"/>
    <property type="match status" value="1"/>
</dbReference>
<dbReference type="Pfam" id="PF11797">
    <property type="entry name" value="WxLIP_HBD"/>
    <property type="match status" value="1"/>
</dbReference>
<organism evidence="4 5">
    <name type="scientific">Companilactobacillus mishanensis</name>
    <dbReference type="NCBI Taxonomy" id="2486008"/>
    <lineage>
        <taxon>Bacteria</taxon>
        <taxon>Bacillati</taxon>
        <taxon>Bacillota</taxon>
        <taxon>Bacilli</taxon>
        <taxon>Lactobacillales</taxon>
        <taxon>Lactobacillaceae</taxon>
        <taxon>Companilactobacillus</taxon>
    </lineage>
</organism>
<dbReference type="RefSeq" id="WP_192917683.1">
    <property type="nucleotide sequence ID" value="NZ_VDFN01000009.1"/>
</dbReference>
<proteinExistence type="predicted"/>
<keyword evidence="5" id="KW-1185">Reference proteome</keyword>
<dbReference type="EMBL" id="VDFN01000009">
    <property type="protein sequence ID" value="MQS45721.1"/>
    <property type="molecule type" value="Genomic_DNA"/>
</dbReference>
<comment type="caution">
    <text evidence="4">The sequence shown here is derived from an EMBL/GenBank/DDBJ whole genome shotgun (WGS) entry which is preliminary data.</text>
</comment>
<dbReference type="InterPro" id="IPR010317">
    <property type="entry name" value="WxLIP_PGBD"/>
</dbReference>
<dbReference type="InterPro" id="IPR021759">
    <property type="entry name" value="WxLIP_HBD"/>
</dbReference>
<accession>A0ABW9P976</accession>
<evidence type="ECO:0000256" key="1">
    <source>
        <dbReference type="SAM" id="Phobius"/>
    </source>
</evidence>